<dbReference type="InterPro" id="IPR005786">
    <property type="entry name" value="B_amino_transII"/>
</dbReference>
<accession>A0A915XJ23</accession>
<dbReference type="PROSITE" id="PS00770">
    <property type="entry name" value="AA_TRANSFER_CLASS_4"/>
    <property type="match status" value="1"/>
</dbReference>
<evidence type="ECO:0000256" key="14">
    <source>
        <dbReference type="ARBA" id="ARBA00049229"/>
    </source>
</evidence>
<evidence type="ECO:0000256" key="18">
    <source>
        <dbReference type="RuleBase" id="RU004517"/>
    </source>
</evidence>
<keyword evidence="9 18" id="KW-0808">Transferase</keyword>
<dbReference type="PANTHER" id="PTHR11825:SF44">
    <property type="entry name" value="BRANCHED-CHAIN-AMINO-ACID AMINOTRANSFERASE"/>
    <property type="match status" value="1"/>
</dbReference>
<keyword evidence="11 18" id="KW-0100">Branched-chain amino acid biosynthesis</keyword>
<dbReference type="AlphaFoldDB" id="A0A915XJ23"/>
<dbReference type="KEGG" id="ddu:GF1_27900"/>
<gene>
    <name evidence="19" type="primary">ilvK</name>
    <name evidence="19" type="ORF">GF1_27900</name>
</gene>
<comment type="pathway">
    <text evidence="4">Amino-acid biosynthesis; L-valine biosynthesis; L-valine from pyruvate: step 4/4.</text>
</comment>
<evidence type="ECO:0000256" key="13">
    <source>
        <dbReference type="ARBA" id="ARBA00048798"/>
    </source>
</evidence>
<dbReference type="PANTHER" id="PTHR11825">
    <property type="entry name" value="SUBGROUP IIII AMINOTRANSFERASE"/>
    <property type="match status" value="1"/>
</dbReference>
<keyword evidence="8 18" id="KW-0028">Amino-acid biosynthesis</keyword>
<evidence type="ECO:0000256" key="8">
    <source>
        <dbReference type="ARBA" id="ARBA00022605"/>
    </source>
</evidence>
<organism evidence="19 20">
    <name type="scientific">Desulfolithobacter dissulfuricans</name>
    <dbReference type="NCBI Taxonomy" id="2795293"/>
    <lineage>
        <taxon>Bacteria</taxon>
        <taxon>Pseudomonadati</taxon>
        <taxon>Thermodesulfobacteriota</taxon>
        <taxon>Desulfobulbia</taxon>
        <taxon>Desulfobulbales</taxon>
        <taxon>Desulfobulbaceae</taxon>
        <taxon>Desulfolithobacter</taxon>
    </lineage>
</organism>
<dbReference type="RefSeq" id="WP_267927147.1">
    <property type="nucleotide sequence ID" value="NZ_AP024233.1"/>
</dbReference>
<dbReference type="SUPFAM" id="SSF56752">
    <property type="entry name" value="D-aminoacid aminotransferase-like PLP-dependent enzymes"/>
    <property type="match status" value="1"/>
</dbReference>
<comment type="similarity">
    <text evidence="6 16">Belongs to the class-IV pyridoxal-phosphate-dependent aminotransferase family.</text>
</comment>
<reference evidence="19" key="1">
    <citation type="submission" date="2020-12" db="EMBL/GenBank/DDBJ databases">
        <title>Desulfobium dissulfuricans gen. nov., sp. nov., a novel mesophilic, sulfate-reducing bacterium isolated from a deep-sea hydrothermal vent.</title>
        <authorList>
            <person name="Hashimoto Y."/>
            <person name="Tame A."/>
            <person name="Sawayama S."/>
            <person name="Miyazaki J."/>
            <person name="Takai K."/>
            <person name="Nakagawa S."/>
        </authorList>
    </citation>
    <scope>NUCLEOTIDE SEQUENCE</scope>
    <source>
        <strain evidence="19">GF1</strain>
    </source>
</reference>
<evidence type="ECO:0000256" key="17">
    <source>
        <dbReference type="RuleBase" id="RU004516"/>
    </source>
</evidence>
<protein>
    <recommendedName>
        <fullName evidence="18">Branched-chain-amino-acid aminotransferase</fullName>
        <ecNumber evidence="18">2.6.1.42</ecNumber>
    </recommendedName>
</protein>
<dbReference type="InterPro" id="IPR036038">
    <property type="entry name" value="Aminotransferase-like"/>
</dbReference>
<comment type="pathway">
    <text evidence="3">Amino-acid biosynthesis; L-isoleucine biosynthesis; L-isoleucine from 2-oxobutanoate: step 4/4.</text>
</comment>
<evidence type="ECO:0000256" key="5">
    <source>
        <dbReference type="ARBA" id="ARBA00005072"/>
    </source>
</evidence>
<dbReference type="EMBL" id="AP024233">
    <property type="protein sequence ID" value="BCO10414.1"/>
    <property type="molecule type" value="Genomic_DNA"/>
</dbReference>
<evidence type="ECO:0000256" key="2">
    <source>
        <dbReference type="ARBA" id="ARBA00003109"/>
    </source>
</evidence>
<dbReference type="InterPro" id="IPR043131">
    <property type="entry name" value="BCAT-like_N"/>
</dbReference>
<keyword evidence="20" id="KW-1185">Reference proteome</keyword>
<evidence type="ECO:0000256" key="16">
    <source>
        <dbReference type="RuleBase" id="RU004106"/>
    </source>
</evidence>
<dbReference type="Pfam" id="PF01063">
    <property type="entry name" value="Aminotran_4"/>
    <property type="match status" value="1"/>
</dbReference>
<dbReference type="NCBIfam" id="NF009897">
    <property type="entry name" value="PRK13357.1"/>
    <property type="match status" value="1"/>
</dbReference>
<sequence>MLYKNLEITLHKASPEQKKEKPDQDKLGFGVHFSDHMFTARWNREKGWHDAEIKPYRDFELDPAAMVFHYGQAIFEGLKAYRGKDGQVLLFRPKDNLERLNRSALRMCMPRIPTERFLQALKALVYLDREWIPEAEGATLYIRPTMIATEPALGLRPSDEYLFFIINSPVGAYYSEGFNPVKIYVEDSYVRAVPGGVGEAKTAGNYAASVKALTEAQKKGYTQVLWLDAIERRYIEEVGTSNIFFVLGDELVTPPIRGTILPGITRDSVLQLARDWGLKVAERPVTIDEVIEAAENGTLKEAFGTGTAAVISPVGEFCYKDRNIVINDGRTGKLSQRFFDELQALQRGFRDDVHNWVVRVG</sequence>
<evidence type="ECO:0000256" key="6">
    <source>
        <dbReference type="ARBA" id="ARBA00009320"/>
    </source>
</evidence>
<evidence type="ECO:0000256" key="10">
    <source>
        <dbReference type="ARBA" id="ARBA00022898"/>
    </source>
</evidence>
<dbReference type="GO" id="GO:0008652">
    <property type="term" value="P:amino acid biosynthetic process"/>
    <property type="evidence" value="ECO:0007669"/>
    <property type="project" value="UniProtKB-KW"/>
</dbReference>
<comment type="cofactor">
    <cofactor evidence="1 17">
        <name>pyridoxal 5'-phosphate</name>
        <dbReference type="ChEBI" id="CHEBI:597326"/>
    </cofactor>
</comment>
<comment type="catalytic activity">
    <reaction evidence="14 18">
        <text>L-leucine + 2-oxoglutarate = 4-methyl-2-oxopentanoate + L-glutamate</text>
        <dbReference type="Rhea" id="RHEA:18321"/>
        <dbReference type="ChEBI" id="CHEBI:16810"/>
        <dbReference type="ChEBI" id="CHEBI:17865"/>
        <dbReference type="ChEBI" id="CHEBI:29985"/>
        <dbReference type="ChEBI" id="CHEBI:57427"/>
        <dbReference type="EC" id="2.6.1.42"/>
    </reaction>
</comment>
<evidence type="ECO:0000313" key="20">
    <source>
        <dbReference type="Proteomes" id="UP001063350"/>
    </source>
</evidence>
<evidence type="ECO:0000256" key="15">
    <source>
        <dbReference type="PIRSR" id="PIRSR006468-1"/>
    </source>
</evidence>
<evidence type="ECO:0000256" key="11">
    <source>
        <dbReference type="ARBA" id="ARBA00023304"/>
    </source>
</evidence>
<dbReference type="InterPro" id="IPR001544">
    <property type="entry name" value="Aminotrans_IV"/>
</dbReference>
<evidence type="ECO:0000256" key="9">
    <source>
        <dbReference type="ARBA" id="ARBA00022679"/>
    </source>
</evidence>
<evidence type="ECO:0000256" key="1">
    <source>
        <dbReference type="ARBA" id="ARBA00001933"/>
    </source>
</evidence>
<dbReference type="PIRSF" id="PIRSF006468">
    <property type="entry name" value="BCAT1"/>
    <property type="match status" value="1"/>
</dbReference>
<keyword evidence="10 17" id="KW-0663">Pyridoxal phosphate</keyword>
<feature type="modified residue" description="N6-(pyridoxal phosphate)lysine" evidence="15">
    <location>
        <position position="201"/>
    </location>
</feature>
<dbReference type="InterPro" id="IPR018300">
    <property type="entry name" value="Aminotrans_IV_CS"/>
</dbReference>
<evidence type="ECO:0000256" key="12">
    <source>
        <dbReference type="ARBA" id="ARBA00048212"/>
    </source>
</evidence>
<keyword evidence="7 18" id="KW-0032">Aminotransferase</keyword>
<dbReference type="EC" id="2.6.1.42" evidence="18"/>
<dbReference type="InterPro" id="IPR033939">
    <property type="entry name" value="BCAT_family"/>
</dbReference>
<comment type="catalytic activity">
    <reaction evidence="12 18">
        <text>L-valine + 2-oxoglutarate = 3-methyl-2-oxobutanoate + L-glutamate</text>
        <dbReference type="Rhea" id="RHEA:24813"/>
        <dbReference type="ChEBI" id="CHEBI:11851"/>
        <dbReference type="ChEBI" id="CHEBI:16810"/>
        <dbReference type="ChEBI" id="CHEBI:29985"/>
        <dbReference type="ChEBI" id="CHEBI:57762"/>
        <dbReference type="EC" id="2.6.1.42"/>
    </reaction>
</comment>
<name>A0A915XJ23_9BACT</name>
<comment type="pathway">
    <text evidence="5">Amino-acid biosynthesis; L-leucine biosynthesis; L-leucine from 3-methyl-2-oxobutanoate: step 4/4.</text>
</comment>
<dbReference type="CDD" id="cd01557">
    <property type="entry name" value="BCAT_beta_family"/>
    <property type="match status" value="1"/>
</dbReference>
<dbReference type="Gene3D" id="3.20.10.10">
    <property type="entry name" value="D-amino Acid Aminotransferase, subunit A, domain 2"/>
    <property type="match status" value="1"/>
</dbReference>
<dbReference type="GO" id="GO:0009082">
    <property type="term" value="P:branched-chain amino acid biosynthetic process"/>
    <property type="evidence" value="ECO:0007669"/>
    <property type="project" value="UniProtKB-KW"/>
</dbReference>
<dbReference type="Proteomes" id="UP001063350">
    <property type="component" value="Chromosome"/>
</dbReference>
<evidence type="ECO:0000256" key="3">
    <source>
        <dbReference type="ARBA" id="ARBA00004824"/>
    </source>
</evidence>
<dbReference type="Gene3D" id="3.30.470.10">
    <property type="match status" value="1"/>
</dbReference>
<comment type="function">
    <text evidence="2">Acts on leucine, isoleucine and valine.</text>
</comment>
<evidence type="ECO:0000256" key="4">
    <source>
        <dbReference type="ARBA" id="ARBA00004931"/>
    </source>
</evidence>
<evidence type="ECO:0000256" key="7">
    <source>
        <dbReference type="ARBA" id="ARBA00022576"/>
    </source>
</evidence>
<dbReference type="FunFam" id="3.30.470.10:FF:000002">
    <property type="entry name" value="Branched-chain-amino-acid aminotransferase"/>
    <property type="match status" value="1"/>
</dbReference>
<dbReference type="NCBIfam" id="TIGR01123">
    <property type="entry name" value="ilvE_II"/>
    <property type="match status" value="1"/>
</dbReference>
<comment type="catalytic activity">
    <reaction evidence="13 18">
        <text>L-isoleucine + 2-oxoglutarate = (S)-3-methyl-2-oxopentanoate + L-glutamate</text>
        <dbReference type="Rhea" id="RHEA:24801"/>
        <dbReference type="ChEBI" id="CHEBI:16810"/>
        <dbReference type="ChEBI" id="CHEBI:29985"/>
        <dbReference type="ChEBI" id="CHEBI:35146"/>
        <dbReference type="ChEBI" id="CHEBI:58045"/>
        <dbReference type="EC" id="2.6.1.42"/>
    </reaction>
</comment>
<proteinExistence type="inferred from homology"/>
<evidence type="ECO:0000313" key="19">
    <source>
        <dbReference type="EMBL" id="BCO10414.1"/>
    </source>
</evidence>
<dbReference type="GO" id="GO:0004084">
    <property type="term" value="F:branched-chain-amino-acid transaminase activity"/>
    <property type="evidence" value="ECO:0007669"/>
    <property type="project" value="UniProtKB-EC"/>
</dbReference>
<dbReference type="InterPro" id="IPR043132">
    <property type="entry name" value="BCAT-like_C"/>
</dbReference>